<dbReference type="RefSeq" id="WP_216008037.1">
    <property type="nucleotide sequence ID" value="NZ_JAHKPV010000017.1"/>
</dbReference>
<evidence type="ECO:0000256" key="1">
    <source>
        <dbReference type="SAM" id="SignalP"/>
    </source>
</evidence>
<feature type="domain" description="DUF302" evidence="2">
    <location>
        <begin position="56"/>
        <end position="118"/>
    </location>
</feature>
<gene>
    <name evidence="3" type="ORF">KO508_09235</name>
</gene>
<organism evidence="3 4">
    <name type="scientific">Marinobacter salexigens</name>
    <dbReference type="NCBI Taxonomy" id="1925763"/>
    <lineage>
        <taxon>Bacteria</taxon>
        <taxon>Pseudomonadati</taxon>
        <taxon>Pseudomonadota</taxon>
        <taxon>Gammaproteobacteria</taxon>
        <taxon>Pseudomonadales</taxon>
        <taxon>Marinobacteraceae</taxon>
        <taxon>Marinobacter</taxon>
    </lineage>
</organism>
<feature type="chain" id="PRO_5045762352" evidence="1">
    <location>
        <begin position="22"/>
        <end position="150"/>
    </location>
</feature>
<name>A0ABS6A7N8_9GAMM</name>
<keyword evidence="4" id="KW-1185">Reference proteome</keyword>
<dbReference type="CDD" id="cd14797">
    <property type="entry name" value="DUF302"/>
    <property type="match status" value="1"/>
</dbReference>
<dbReference type="EMBL" id="JAHKPV010000017">
    <property type="protein sequence ID" value="MBU2874188.1"/>
    <property type="molecule type" value="Genomic_DNA"/>
</dbReference>
<dbReference type="Proteomes" id="UP000753376">
    <property type="component" value="Unassembled WGS sequence"/>
</dbReference>
<dbReference type="PANTHER" id="PTHR38342:SF2">
    <property type="entry name" value="INNER MEMBRANE OR EXPORTED"/>
    <property type="match status" value="1"/>
</dbReference>
<sequence>MKVIKYAVALFLVMAFAQAQAADGLISVKSPHSAQETMNKFEEVVKSKGLNVFARIDHAAGAKKAGMALRPTELLIFGNPQGGTPFMKCAQSVGIDLPLKALVWEDNSGQVWLGYNDPKYLAQRHNVPECAVAEKLSGALAGFVKAALAP</sequence>
<evidence type="ECO:0000313" key="3">
    <source>
        <dbReference type="EMBL" id="MBU2874188.1"/>
    </source>
</evidence>
<dbReference type="InterPro" id="IPR005180">
    <property type="entry name" value="DUF302"/>
</dbReference>
<dbReference type="Pfam" id="PF03625">
    <property type="entry name" value="DUF302"/>
    <property type="match status" value="1"/>
</dbReference>
<feature type="signal peptide" evidence="1">
    <location>
        <begin position="1"/>
        <end position="21"/>
    </location>
</feature>
<keyword evidence="1" id="KW-0732">Signal</keyword>
<evidence type="ECO:0000259" key="2">
    <source>
        <dbReference type="Pfam" id="PF03625"/>
    </source>
</evidence>
<dbReference type="PANTHER" id="PTHR38342">
    <property type="entry name" value="SLR5037 PROTEIN"/>
    <property type="match status" value="1"/>
</dbReference>
<evidence type="ECO:0000313" key="4">
    <source>
        <dbReference type="Proteomes" id="UP000753376"/>
    </source>
</evidence>
<proteinExistence type="predicted"/>
<comment type="caution">
    <text evidence="3">The sequence shown here is derived from an EMBL/GenBank/DDBJ whole genome shotgun (WGS) entry which is preliminary data.</text>
</comment>
<accession>A0ABS6A7N8</accession>
<reference evidence="3 4" key="1">
    <citation type="submission" date="2021-05" db="EMBL/GenBank/DDBJ databases">
        <title>Draft genomes of bacteria isolated from model marine particles.</title>
        <authorList>
            <person name="Datta M.S."/>
            <person name="Schwartzman J.A."/>
            <person name="Enke T.N."/>
            <person name="Saavedra J."/>
            <person name="Cermak N."/>
            <person name="Cordero O.X."/>
        </authorList>
    </citation>
    <scope>NUCLEOTIDE SEQUENCE [LARGE SCALE GENOMIC DNA]</scope>
    <source>
        <strain evidence="3 4">D2M19</strain>
    </source>
</reference>
<protein>
    <submittedName>
        <fullName evidence="3">DUF302 domain-containing protein</fullName>
    </submittedName>
</protein>